<sequence>IEHLELPKPRNPYQPGAIKIFPEEISAKIELTKMDFDNAFNTASIQLQDCDLYLQLYGLSIMIAKKDIQISKKKSLVAPAQKASSIKSHPKKCLKNLQKSRDKEETDYLLPYTQINASISNDCPSQVYIPKLCSTKFRSKRSRGPKTIKRKYCYQDGKEIEENTEAFKAEIGHANEIYNYGPCYNKIEKNEVKEPDSETDINSEDNEALKVVEKVAKIDHMNKIFEPKDVKVLDAKYYTKEPLYDELFERLSKNYSSSISCLNIREEQWIQETDLERNP</sequence>
<gene>
    <name evidence="1" type="ORF">GMARGA_LOCUS29606</name>
</gene>
<reference evidence="1 2" key="1">
    <citation type="submission" date="2021-06" db="EMBL/GenBank/DDBJ databases">
        <authorList>
            <person name="Kallberg Y."/>
            <person name="Tangrot J."/>
            <person name="Rosling A."/>
        </authorList>
    </citation>
    <scope>NUCLEOTIDE SEQUENCE [LARGE SCALE GENOMIC DNA]</scope>
    <source>
        <strain evidence="1 2">120-4 pot B 10/14</strain>
    </source>
</reference>
<keyword evidence="2" id="KW-1185">Reference proteome</keyword>
<comment type="caution">
    <text evidence="1">The sequence shown here is derived from an EMBL/GenBank/DDBJ whole genome shotgun (WGS) entry which is preliminary data.</text>
</comment>
<feature type="non-terminal residue" evidence="1">
    <location>
        <position position="1"/>
    </location>
</feature>
<protein>
    <submittedName>
        <fullName evidence="1">23394_t:CDS:1</fullName>
    </submittedName>
</protein>
<dbReference type="Proteomes" id="UP000789901">
    <property type="component" value="Unassembled WGS sequence"/>
</dbReference>
<name>A0ABN7WDS3_GIGMA</name>
<evidence type="ECO:0000313" key="2">
    <source>
        <dbReference type="Proteomes" id="UP000789901"/>
    </source>
</evidence>
<proteinExistence type="predicted"/>
<dbReference type="EMBL" id="CAJVQB010040158">
    <property type="protein sequence ID" value="CAG8828103.1"/>
    <property type="molecule type" value="Genomic_DNA"/>
</dbReference>
<organism evidence="1 2">
    <name type="scientific">Gigaspora margarita</name>
    <dbReference type="NCBI Taxonomy" id="4874"/>
    <lineage>
        <taxon>Eukaryota</taxon>
        <taxon>Fungi</taxon>
        <taxon>Fungi incertae sedis</taxon>
        <taxon>Mucoromycota</taxon>
        <taxon>Glomeromycotina</taxon>
        <taxon>Glomeromycetes</taxon>
        <taxon>Diversisporales</taxon>
        <taxon>Gigasporaceae</taxon>
        <taxon>Gigaspora</taxon>
    </lineage>
</organism>
<accession>A0ABN7WDS3</accession>
<evidence type="ECO:0000313" key="1">
    <source>
        <dbReference type="EMBL" id="CAG8828103.1"/>
    </source>
</evidence>